<gene>
    <name evidence="3" type="ORF">CCUG60883_04086</name>
    <name evidence="2" type="ORF">CCUG60885_00865</name>
</gene>
<proteinExistence type="predicted"/>
<dbReference type="InterPro" id="IPR011330">
    <property type="entry name" value="Glyco_hydro/deAcase_b/a-brl"/>
</dbReference>
<dbReference type="EMBL" id="PECK01000002">
    <property type="protein sequence ID" value="TDZ97321.1"/>
    <property type="molecule type" value="Genomic_DNA"/>
</dbReference>
<dbReference type="RefSeq" id="WP_234878977.1">
    <property type="nucleotide sequence ID" value="NZ_PECK01000002.1"/>
</dbReference>
<dbReference type="Gene3D" id="3.20.20.370">
    <property type="entry name" value="Glycoside hydrolase/deacetylase"/>
    <property type="match status" value="1"/>
</dbReference>
<keyword evidence="2" id="KW-0858">Xylan degradation</keyword>
<dbReference type="PROSITE" id="PS51677">
    <property type="entry name" value="NODB"/>
    <property type="match status" value="1"/>
</dbReference>
<keyword evidence="2" id="KW-0326">Glycosidase</keyword>
<accession>A0A4R8SJC4</accession>
<dbReference type="GO" id="GO:0045493">
    <property type="term" value="P:xylan catabolic process"/>
    <property type="evidence" value="ECO:0007669"/>
    <property type="project" value="UniProtKB-KW"/>
</dbReference>
<keyword evidence="2" id="KW-0119">Carbohydrate metabolism</keyword>
<dbReference type="GO" id="GO:0016810">
    <property type="term" value="F:hydrolase activity, acting on carbon-nitrogen (but not peptide) bonds"/>
    <property type="evidence" value="ECO:0007669"/>
    <property type="project" value="InterPro"/>
</dbReference>
<keyword evidence="2" id="KW-0378">Hydrolase</keyword>
<keyword evidence="4" id="KW-1185">Reference proteome</keyword>
<dbReference type="PANTHER" id="PTHR10587:SF125">
    <property type="entry name" value="POLYSACCHARIDE DEACETYLASE YHEN-RELATED"/>
    <property type="match status" value="1"/>
</dbReference>
<evidence type="ECO:0000313" key="3">
    <source>
        <dbReference type="EMBL" id="TEA01552.1"/>
    </source>
</evidence>
<organism evidence="2 5">
    <name type="scientific">Mycobacteroides salmoniphilum</name>
    <dbReference type="NCBI Taxonomy" id="404941"/>
    <lineage>
        <taxon>Bacteria</taxon>
        <taxon>Bacillati</taxon>
        <taxon>Actinomycetota</taxon>
        <taxon>Actinomycetes</taxon>
        <taxon>Mycobacteriales</taxon>
        <taxon>Mycobacteriaceae</taxon>
        <taxon>Mycobacteroides</taxon>
    </lineage>
</organism>
<name>A0A4R8SJC4_9MYCO</name>
<dbReference type="EMBL" id="PECM01000010">
    <property type="protein sequence ID" value="TEA01552.1"/>
    <property type="molecule type" value="Genomic_DNA"/>
</dbReference>
<dbReference type="SUPFAM" id="SSF88713">
    <property type="entry name" value="Glycoside hydrolase/deacetylase"/>
    <property type="match status" value="1"/>
</dbReference>
<evidence type="ECO:0000313" key="4">
    <source>
        <dbReference type="Proteomes" id="UP000294844"/>
    </source>
</evidence>
<sequence length="237" mass="26272">MLRRFLIAAAVGLVIVLATMTGLYFLVNARTFQLAGALVAHCATDEKVVALTLDDGPSGRTSEVLVTLERAHIPATFYLVGQDLARNPWSGRQIAAAGHEIGNHSYTHRRLVFVTPATVREEVENTDKQIRATGFSGVITFRPPYGKKLYGLPRYLASHDRVTVMWDVEPDSEGSRTREAIVDETVSRVHPGSIILLHVMYSSGRESLLAIPEISQRLQERGYRFVTVSQLLAMPCR</sequence>
<dbReference type="Proteomes" id="UP000295685">
    <property type="component" value="Unassembled WGS sequence"/>
</dbReference>
<dbReference type="GO" id="GO:0016798">
    <property type="term" value="F:hydrolase activity, acting on glycosyl bonds"/>
    <property type="evidence" value="ECO:0007669"/>
    <property type="project" value="UniProtKB-KW"/>
</dbReference>
<dbReference type="AlphaFoldDB" id="A0A4R8SJC4"/>
<evidence type="ECO:0000313" key="5">
    <source>
        <dbReference type="Proteomes" id="UP000295685"/>
    </source>
</evidence>
<dbReference type="InterPro" id="IPR002509">
    <property type="entry name" value="NODB_dom"/>
</dbReference>
<evidence type="ECO:0000259" key="1">
    <source>
        <dbReference type="PROSITE" id="PS51677"/>
    </source>
</evidence>
<evidence type="ECO:0000313" key="2">
    <source>
        <dbReference type="EMBL" id="TDZ97321.1"/>
    </source>
</evidence>
<keyword evidence="2" id="KW-0624">Polysaccharide degradation</keyword>
<dbReference type="Proteomes" id="UP000294844">
    <property type="component" value="Unassembled WGS sequence"/>
</dbReference>
<dbReference type="PANTHER" id="PTHR10587">
    <property type="entry name" value="GLYCOSYL TRANSFERASE-RELATED"/>
    <property type="match status" value="1"/>
</dbReference>
<dbReference type="Pfam" id="PF01522">
    <property type="entry name" value="Polysacc_deac_1"/>
    <property type="match status" value="1"/>
</dbReference>
<reference evidence="4 5" key="1">
    <citation type="journal article" date="2019" name="Sci. Rep.">
        <title>Extended insight into the Mycobacterium chelonae-abscessus complex through whole genome sequencing of Mycobacterium salmoniphilum outbreak and Mycobacterium salmoniphilum-like strains.</title>
        <authorList>
            <person name="Behra P.R.K."/>
            <person name="Das S."/>
            <person name="Pettersson B.M.F."/>
            <person name="Shirreff L."/>
            <person name="DuCote T."/>
            <person name="Jacobsson K.G."/>
            <person name="Ennis D.G."/>
            <person name="Kirsebom L.A."/>
        </authorList>
    </citation>
    <scope>NUCLEOTIDE SEQUENCE [LARGE SCALE GENOMIC DNA]</scope>
    <source>
        <strain evidence="3 4">CCUG 60883</strain>
        <strain evidence="2 5">CCUG 60885</strain>
    </source>
</reference>
<feature type="domain" description="NodB homology" evidence="1">
    <location>
        <begin position="47"/>
        <end position="226"/>
    </location>
</feature>
<protein>
    <submittedName>
        <fullName evidence="2">Bifunctional xylanase/deacetylase</fullName>
    </submittedName>
</protein>
<dbReference type="InterPro" id="IPR050248">
    <property type="entry name" value="Polysacc_deacetylase_ArnD"/>
</dbReference>
<comment type="caution">
    <text evidence="2">The sequence shown here is derived from an EMBL/GenBank/DDBJ whole genome shotgun (WGS) entry which is preliminary data.</text>
</comment>